<feature type="transmembrane region" description="Helical" evidence="1">
    <location>
        <begin position="60"/>
        <end position="77"/>
    </location>
</feature>
<reference evidence="3" key="1">
    <citation type="journal article" date="2020" name="Nature">
        <title>Giant virus diversity and host interactions through global metagenomics.</title>
        <authorList>
            <person name="Schulz F."/>
            <person name="Roux S."/>
            <person name="Paez-Espino D."/>
            <person name="Jungbluth S."/>
            <person name="Walsh D.A."/>
            <person name="Denef V.J."/>
            <person name="McMahon K.D."/>
            <person name="Konstantinidis K.T."/>
            <person name="Eloe-Fadrosh E.A."/>
            <person name="Kyrpides N.C."/>
            <person name="Woyke T."/>
        </authorList>
    </citation>
    <scope>NUCLEOTIDE SEQUENCE</scope>
    <source>
        <strain evidence="3">GVMAG-M-3300021964-36</strain>
    </source>
</reference>
<sequence>MKEMASQVWFLDPYELLDISKLYDFYPKDSMTYNEKLNSFMRFTVYFSIITYLLNKSSKVFYSIFFGGVLTFILHHFKKDIFQDENHEDFEDNMKEECTSPDENNPFMNVLVSDYHSNPERGEACDVDEDKVKDKMEKHFYKNLYRGVDEVFDNNYSYRQFYTTPNTTIPNDQEGFAKWLYFNEDKTLKESHM</sequence>
<organism evidence="3">
    <name type="scientific">viral metagenome</name>
    <dbReference type="NCBI Taxonomy" id="1070528"/>
    <lineage>
        <taxon>unclassified sequences</taxon>
        <taxon>metagenomes</taxon>
        <taxon>organismal metagenomes</taxon>
    </lineage>
</organism>
<feature type="transmembrane region" description="Helical" evidence="1">
    <location>
        <begin position="37"/>
        <end position="54"/>
    </location>
</feature>
<dbReference type="InterPro" id="IPR043915">
    <property type="entry name" value="P9_TM"/>
</dbReference>
<name>A0A6C0CTV4_9ZZZZ</name>
<evidence type="ECO:0000313" key="3">
    <source>
        <dbReference type="EMBL" id="QHT07667.1"/>
    </source>
</evidence>
<evidence type="ECO:0000259" key="2">
    <source>
        <dbReference type="Pfam" id="PF19066"/>
    </source>
</evidence>
<keyword evidence="1" id="KW-0812">Transmembrane</keyword>
<keyword evidence="1" id="KW-0472">Membrane</keyword>
<protein>
    <recommendedName>
        <fullName evidence="2">Minor capsid protein P9 transmembrane helices domain-containing protein</fullName>
    </recommendedName>
</protein>
<dbReference type="Pfam" id="PF19066">
    <property type="entry name" value="P9_TM"/>
    <property type="match status" value="1"/>
</dbReference>
<dbReference type="EMBL" id="MN739484">
    <property type="protein sequence ID" value="QHT07667.1"/>
    <property type="molecule type" value="Genomic_DNA"/>
</dbReference>
<feature type="domain" description="Minor capsid protein P9 transmembrane helices" evidence="2">
    <location>
        <begin position="8"/>
        <end position="73"/>
    </location>
</feature>
<accession>A0A6C0CTV4</accession>
<evidence type="ECO:0000256" key="1">
    <source>
        <dbReference type="SAM" id="Phobius"/>
    </source>
</evidence>
<proteinExistence type="predicted"/>
<dbReference type="AlphaFoldDB" id="A0A6C0CTV4"/>
<keyword evidence="1" id="KW-1133">Transmembrane helix</keyword>